<dbReference type="EMBL" id="CP111021">
    <property type="protein sequence ID" value="WAR17796.1"/>
    <property type="molecule type" value="Genomic_DNA"/>
</dbReference>
<keyword evidence="1" id="KW-1133">Transmembrane helix</keyword>
<evidence type="ECO:0000256" key="1">
    <source>
        <dbReference type="SAM" id="Phobius"/>
    </source>
</evidence>
<keyword evidence="1" id="KW-0472">Membrane</keyword>
<accession>A0ABY7FAH2</accession>
<reference evidence="2" key="1">
    <citation type="submission" date="2022-11" db="EMBL/GenBank/DDBJ databases">
        <title>Centuries of genome instability and evolution in soft-shell clam transmissible cancer (bioRxiv).</title>
        <authorList>
            <person name="Hart S.F.M."/>
            <person name="Yonemitsu M.A."/>
            <person name="Giersch R.M."/>
            <person name="Beal B.F."/>
            <person name="Arriagada G."/>
            <person name="Davis B.W."/>
            <person name="Ostrander E.A."/>
            <person name="Goff S.P."/>
            <person name="Metzger M.J."/>
        </authorList>
    </citation>
    <scope>NUCLEOTIDE SEQUENCE</scope>
    <source>
        <strain evidence="2">MELC-2E11</strain>
        <tissue evidence="2">Siphon/mantle</tissue>
    </source>
</reference>
<name>A0ABY7FAH2_MYAAR</name>
<feature type="transmembrane region" description="Helical" evidence="1">
    <location>
        <begin position="14"/>
        <end position="46"/>
    </location>
</feature>
<evidence type="ECO:0000313" key="3">
    <source>
        <dbReference type="Proteomes" id="UP001164746"/>
    </source>
</evidence>
<keyword evidence="3" id="KW-1185">Reference proteome</keyword>
<sequence length="130" mass="14790">MLTLFYLTFTNRDIGFGIIFGLLSSVPIAMIAQFIATSAQTLIIVLHVKKIGMDLRASINVELTVRMASVTQRKLYVNITQAIYAGIQCTDCGKIWISMSKHVFGRMRQQRMLWNDGNMFLQNGLDWQLL</sequence>
<keyword evidence="1" id="KW-0812">Transmembrane</keyword>
<proteinExistence type="predicted"/>
<gene>
    <name evidence="2" type="ORF">MAR_032390</name>
</gene>
<dbReference type="Proteomes" id="UP001164746">
    <property type="component" value="Chromosome 10"/>
</dbReference>
<evidence type="ECO:0000313" key="2">
    <source>
        <dbReference type="EMBL" id="WAR17796.1"/>
    </source>
</evidence>
<protein>
    <submittedName>
        <fullName evidence="2">Uncharacterized protein</fullName>
    </submittedName>
</protein>
<organism evidence="2 3">
    <name type="scientific">Mya arenaria</name>
    <name type="common">Soft-shell clam</name>
    <dbReference type="NCBI Taxonomy" id="6604"/>
    <lineage>
        <taxon>Eukaryota</taxon>
        <taxon>Metazoa</taxon>
        <taxon>Spiralia</taxon>
        <taxon>Lophotrochozoa</taxon>
        <taxon>Mollusca</taxon>
        <taxon>Bivalvia</taxon>
        <taxon>Autobranchia</taxon>
        <taxon>Heteroconchia</taxon>
        <taxon>Euheterodonta</taxon>
        <taxon>Imparidentia</taxon>
        <taxon>Neoheterodontei</taxon>
        <taxon>Myida</taxon>
        <taxon>Myoidea</taxon>
        <taxon>Myidae</taxon>
        <taxon>Mya</taxon>
    </lineage>
</organism>